<evidence type="ECO:0000256" key="1">
    <source>
        <dbReference type="SAM" id="MobiDB-lite"/>
    </source>
</evidence>
<evidence type="ECO:0000313" key="2">
    <source>
        <dbReference type="EMBL" id="KAF1979845.1"/>
    </source>
</evidence>
<feature type="region of interest" description="Disordered" evidence="1">
    <location>
        <begin position="83"/>
        <end position="196"/>
    </location>
</feature>
<keyword evidence="3" id="KW-1185">Reference proteome</keyword>
<accession>A0A6A5VSF6</accession>
<dbReference type="EMBL" id="ML976657">
    <property type="protein sequence ID" value="KAF1979845.1"/>
    <property type="molecule type" value="Genomic_DNA"/>
</dbReference>
<sequence length="224" mass="22749">MLLLPEGLVLPSMWLLLVPPPSQIISADISQLIDRRGEQISVQTISTVSLSPLTRLSSLTGNGPIPAGTAVSSHCTGSTQLFNSSYTSSDAPSSQSRSLPLTESTHSTTSPVSTTATHNNGSSSGTPQESIGSGSSYSTAGSSTDVSLTGAANSTTTSPLSDSAATSSSGSTSSYHTPGNSSSSVQSTASSTSYTSSDSSIVLTQNFTISYNKTRTPFTMSVTS</sequence>
<evidence type="ECO:0000313" key="3">
    <source>
        <dbReference type="Proteomes" id="UP000800036"/>
    </source>
</evidence>
<feature type="compositionally biased region" description="Polar residues" evidence="1">
    <location>
        <begin position="83"/>
        <end position="101"/>
    </location>
</feature>
<dbReference type="Proteomes" id="UP000800036">
    <property type="component" value="Unassembled WGS sequence"/>
</dbReference>
<feature type="compositionally biased region" description="Low complexity" evidence="1">
    <location>
        <begin position="130"/>
        <end position="143"/>
    </location>
</feature>
<feature type="compositionally biased region" description="Low complexity" evidence="1">
    <location>
        <begin position="102"/>
        <end position="117"/>
    </location>
</feature>
<feature type="compositionally biased region" description="Polar residues" evidence="1">
    <location>
        <begin position="144"/>
        <end position="153"/>
    </location>
</feature>
<dbReference type="AlphaFoldDB" id="A0A6A5VSF6"/>
<feature type="compositionally biased region" description="Polar residues" evidence="1">
    <location>
        <begin position="118"/>
        <end position="129"/>
    </location>
</feature>
<protein>
    <submittedName>
        <fullName evidence="2">Uncharacterized protein</fullName>
    </submittedName>
</protein>
<gene>
    <name evidence="2" type="ORF">BU23DRAFT_107319</name>
</gene>
<organism evidence="2 3">
    <name type="scientific">Bimuria novae-zelandiae CBS 107.79</name>
    <dbReference type="NCBI Taxonomy" id="1447943"/>
    <lineage>
        <taxon>Eukaryota</taxon>
        <taxon>Fungi</taxon>
        <taxon>Dikarya</taxon>
        <taxon>Ascomycota</taxon>
        <taxon>Pezizomycotina</taxon>
        <taxon>Dothideomycetes</taxon>
        <taxon>Pleosporomycetidae</taxon>
        <taxon>Pleosporales</taxon>
        <taxon>Massarineae</taxon>
        <taxon>Didymosphaeriaceae</taxon>
        <taxon>Bimuria</taxon>
    </lineage>
</organism>
<reference evidence="2" key="1">
    <citation type="journal article" date="2020" name="Stud. Mycol.">
        <title>101 Dothideomycetes genomes: a test case for predicting lifestyles and emergence of pathogens.</title>
        <authorList>
            <person name="Haridas S."/>
            <person name="Albert R."/>
            <person name="Binder M."/>
            <person name="Bloem J."/>
            <person name="Labutti K."/>
            <person name="Salamov A."/>
            <person name="Andreopoulos B."/>
            <person name="Baker S."/>
            <person name="Barry K."/>
            <person name="Bills G."/>
            <person name="Bluhm B."/>
            <person name="Cannon C."/>
            <person name="Castanera R."/>
            <person name="Culley D."/>
            <person name="Daum C."/>
            <person name="Ezra D."/>
            <person name="Gonzalez J."/>
            <person name="Henrissat B."/>
            <person name="Kuo A."/>
            <person name="Liang C."/>
            <person name="Lipzen A."/>
            <person name="Lutzoni F."/>
            <person name="Magnuson J."/>
            <person name="Mondo S."/>
            <person name="Nolan M."/>
            <person name="Ohm R."/>
            <person name="Pangilinan J."/>
            <person name="Park H.-J."/>
            <person name="Ramirez L."/>
            <person name="Alfaro M."/>
            <person name="Sun H."/>
            <person name="Tritt A."/>
            <person name="Yoshinaga Y."/>
            <person name="Zwiers L.-H."/>
            <person name="Turgeon B."/>
            <person name="Goodwin S."/>
            <person name="Spatafora J."/>
            <person name="Crous P."/>
            <person name="Grigoriev I."/>
        </authorList>
    </citation>
    <scope>NUCLEOTIDE SEQUENCE</scope>
    <source>
        <strain evidence="2">CBS 107.79</strain>
    </source>
</reference>
<feature type="compositionally biased region" description="Low complexity" evidence="1">
    <location>
        <begin position="181"/>
        <end position="196"/>
    </location>
</feature>
<feature type="compositionally biased region" description="Low complexity" evidence="1">
    <location>
        <begin position="154"/>
        <end position="174"/>
    </location>
</feature>
<name>A0A6A5VSF6_9PLEO</name>
<proteinExistence type="predicted"/>